<evidence type="ECO:0000313" key="3">
    <source>
        <dbReference type="Proteomes" id="UP000824229"/>
    </source>
</evidence>
<gene>
    <name evidence="2" type="primary">yqfD</name>
    <name evidence="2" type="ORF">H9872_01510</name>
</gene>
<organism evidence="2 3">
    <name type="scientific">Candidatus Cellulosilyticum pullistercoris</name>
    <dbReference type="NCBI Taxonomy" id="2838521"/>
    <lineage>
        <taxon>Bacteria</taxon>
        <taxon>Bacillati</taxon>
        <taxon>Bacillota</taxon>
        <taxon>Clostridia</taxon>
        <taxon>Lachnospirales</taxon>
        <taxon>Cellulosilyticaceae</taxon>
        <taxon>Cellulosilyticum</taxon>
    </lineage>
</organism>
<keyword evidence="1" id="KW-0472">Membrane</keyword>
<dbReference type="Pfam" id="PF06898">
    <property type="entry name" value="YqfD"/>
    <property type="match status" value="1"/>
</dbReference>
<comment type="caution">
    <text evidence="2">The sequence shown here is derived from an EMBL/GenBank/DDBJ whole genome shotgun (WGS) entry which is preliminary data.</text>
</comment>
<name>A0A9E2KA94_9FIRM</name>
<evidence type="ECO:0000313" key="2">
    <source>
        <dbReference type="EMBL" id="MBU3803425.1"/>
    </source>
</evidence>
<dbReference type="PIRSF" id="PIRSF029895">
    <property type="entry name" value="SpoIV"/>
    <property type="match status" value="1"/>
</dbReference>
<feature type="transmembrane region" description="Helical" evidence="1">
    <location>
        <begin position="89"/>
        <end position="111"/>
    </location>
</feature>
<dbReference type="EMBL" id="JAHLFQ010000024">
    <property type="protein sequence ID" value="MBU3803425.1"/>
    <property type="molecule type" value="Genomic_DNA"/>
</dbReference>
<dbReference type="AlphaFoldDB" id="A0A9E2KA94"/>
<reference evidence="2" key="1">
    <citation type="journal article" date="2021" name="PeerJ">
        <title>Extensive microbial diversity within the chicken gut microbiome revealed by metagenomics and culture.</title>
        <authorList>
            <person name="Gilroy R."/>
            <person name="Ravi A."/>
            <person name="Getino M."/>
            <person name="Pursley I."/>
            <person name="Horton D.L."/>
            <person name="Alikhan N.F."/>
            <person name="Baker D."/>
            <person name="Gharbi K."/>
            <person name="Hall N."/>
            <person name="Watson M."/>
            <person name="Adriaenssens E.M."/>
            <person name="Foster-Nyarko E."/>
            <person name="Jarju S."/>
            <person name="Secka A."/>
            <person name="Antonio M."/>
            <person name="Oren A."/>
            <person name="Chaudhuri R.R."/>
            <person name="La Ragione R."/>
            <person name="Hildebrand F."/>
            <person name="Pallen M.J."/>
        </authorList>
    </citation>
    <scope>NUCLEOTIDE SEQUENCE</scope>
    <source>
        <strain evidence="2">B5-657</strain>
    </source>
</reference>
<dbReference type="InterPro" id="IPR010690">
    <property type="entry name" value="YqfD"/>
</dbReference>
<reference evidence="2" key="2">
    <citation type="submission" date="2021-04" db="EMBL/GenBank/DDBJ databases">
        <authorList>
            <person name="Gilroy R."/>
        </authorList>
    </citation>
    <scope>NUCLEOTIDE SEQUENCE</scope>
    <source>
        <strain evidence="2">B5-657</strain>
    </source>
</reference>
<keyword evidence="1" id="KW-1133">Transmembrane helix</keyword>
<protein>
    <submittedName>
        <fullName evidence="2">Sporulation protein YqfD</fullName>
    </submittedName>
</protein>
<proteinExistence type="predicted"/>
<dbReference type="NCBIfam" id="TIGR02876">
    <property type="entry name" value="spore_yqfD"/>
    <property type="match status" value="1"/>
</dbReference>
<sequence length="406" mass="46839">MFLSLWHYLQGYVIVEISGFNVEKFLNLTTYHGLILWNIQRIGEKVYFSTSIEDFKAMKQDARKTRSRLKIVEKYGLPFFTYRYKKRKLFAIGIGIFIMMLWLLSSFVWLVEVEGSHRINSLDIIHTLEENGYSTGNWKGKMNLREAETILLKHYPDIIWVGIDYEGTRMIVRVAESILPPTMNALDIAPSSLIAKRDALITYIAVEKGKPMVKAGDIVKKGDMLVAGEMPLGEEDPSPYYTASKATIRGKTIYTVSGDISLDQVRKNYTNETSKKYILKFFDKNLTLFSEKALTDHYDKMLTLHQLRITKLFPLPFAVEVQTCISYVPAYYTLTKEEAEDRLLSELWNEVSESLSGEVRILKREAYFKQTDRHISGTLYVVAEEEISYPVGVEQEMQNKGEMLNE</sequence>
<keyword evidence="1" id="KW-0812">Transmembrane</keyword>
<evidence type="ECO:0000256" key="1">
    <source>
        <dbReference type="SAM" id="Phobius"/>
    </source>
</evidence>
<accession>A0A9E2KA94</accession>
<dbReference type="Proteomes" id="UP000824229">
    <property type="component" value="Unassembled WGS sequence"/>
</dbReference>